<feature type="region of interest" description="Disordered" evidence="2">
    <location>
        <begin position="111"/>
        <end position="203"/>
    </location>
</feature>
<feature type="compositionally biased region" description="Polar residues" evidence="2">
    <location>
        <begin position="164"/>
        <end position="176"/>
    </location>
</feature>
<feature type="compositionally biased region" description="Polar residues" evidence="2">
    <location>
        <begin position="686"/>
        <end position="710"/>
    </location>
</feature>
<feature type="compositionally biased region" description="Low complexity" evidence="2">
    <location>
        <begin position="1685"/>
        <end position="1699"/>
    </location>
</feature>
<feature type="compositionally biased region" description="Basic and acidic residues" evidence="2">
    <location>
        <begin position="1459"/>
        <end position="1471"/>
    </location>
</feature>
<name>E2C734_HARSA</name>
<feature type="compositionally biased region" description="Basic and acidic residues" evidence="2">
    <location>
        <begin position="944"/>
        <end position="960"/>
    </location>
</feature>
<feature type="compositionally biased region" description="Basic residues" evidence="2">
    <location>
        <begin position="1656"/>
        <end position="1666"/>
    </location>
</feature>
<feature type="region of interest" description="Disordered" evidence="2">
    <location>
        <begin position="1"/>
        <end position="77"/>
    </location>
</feature>
<dbReference type="InParanoid" id="E2C734"/>
<feature type="region of interest" description="Disordered" evidence="2">
    <location>
        <begin position="226"/>
        <end position="254"/>
    </location>
</feature>
<feature type="region of interest" description="Disordered" evidence="2">
    <location>
        <begin position="888"/>
        <end position="908"/>
    </location>
</feature>
<feature type="region of interest" description="Disordered" evidence="2">
    <location>
        <begin position="1360"/>
        <end position="1386"/>
    </location>
</feature>
<sequence length="1905" mass="214949">MPRSTRDSDEEIEPKIGRRTRLLTTSSMIDSPIRRSSRIKQSIKLQKSSPDYESDTSVSSSQAIRTTRQRTATMDSITTETLRGRLRKPSISSETSEVIDIDIETPSKRLTRRSLANTAPSTPTKVSARIASKRLIRAGSETKSSPSTRTTRRTRASSVDPESMSDQTKSLINISSKSRRRASVLPSQSPVKEEMEEKQQEPGTKIDTILDEVKELISSGKNSSLEKATYSENSQEIEEIDDTNKNKIQKDDSYDEMVSTSASDKTFQQLEDNEMHSKHTVVTISDEKNLDMVKSSCIENSSSNVDISDEILIDDINSPKDKEENKSRKIENEEIENSLINAQKKSPIKELTIRLEDVLNTTLGGQKRSPGNKENQTLNIISDISSEKSTGPVITNITSLSTKSLTTVLANKPLIEKENKIACNELSKRRRSRESIEIEMKPAALLKESIANIDKMLDSFKDSSNLISHSKKNIGSPLTDDTTENQSLVHDVDKKSNTSDTVESVLSVVNNVKLVEDVTDDQIFVEIVNKPNKNITEVVNKLDKNDAKICSEVIDTSQESSCFSIVNNNNEMKLELEKSNEAQNKNKSLNESMKTITELNVDCSNESIDVENCSDKSIAVDKPTSTAHDDAKDNLLDSVEQIKSNIKADDTIQNSPSRNTMEVSEKIVANTHEKIESMNTLLKTAATSTQQKNENTSGTSDIGKKSSQLKQDQEVSENIEDDDEYNADLISLFKDIPKEDENNTIRKDSNPLTIENESEAECDLVLVDKQAWLAAESMKAIRDKEVFDYDSDDTVLMKSTTQASHKKRLSTIDESLLINVGDDDDDDDDNDNDNDNEEKQKQEEKEIAKSIKTRKSLIKEKSASEKNDSSTICINEDSSSSIELLNTSKKGLNRSTNRSASGLNKSGQVADQSVKILGELDDEIKDNKNRLNRSSQARRNTLRKSTERRESSSKFSKDMSLRQSAQGVKKKSLSKSQADDSEEEIDNIRTCTEKSLKKKKRCLKKLKVRIEDADIDESEEVESESKNSLDEESEQKEDALINLEDLDENDEVSQIKGLRRKIGVNYSTIAIAGSNNSTKSSDNTSDDSIKHYECVRSLFEKNNGTDGDDSNGDDDDDGIGSIDSDIKKEYNLDAAEQEHSDDNVPYDECRTSESESSDSDDGSDLADFIVADDAIEDDGKNEGDNSEDDEQGEENEIQEEEEQEEVEDKDVDDEQVENAEEDENEKFVKTLETNISKNNASDNIGKNKKRISTEYTAPCQLKMKDTKTKKSDMKKLKETIISTTSDLKSSIKKKKKSHINEIEQSLLKQLNESEINRKKLPRVMHTSMECSTPKANSSKQEFVNDIESATIALEAADMNETMQRKKRSRKDSIPKTNVSSKESKHIDEEEILHTSLPSDLLERVAKMKPRSKTIALNKTVNITHSETPTIRSLRKEKLNESAPELKLKETSQLQKRRSSKEENNLALKETDKTDDDIDEMSNLVALFHDEVQEAQESSQSKKQWKRKKQAEETLNENAENVPSQDTINLEIFQQQKKKKKNNDKLSQILTVEETVEDRQDMYQLNEKKKKKKINVTKIDENTMKDDIQQNDTSKKEKEKLSIAHDEAEHSKKKKKKDKMVVNVERDNIEPVESMIAKKNIKRQKTKDNKESLSKKSLQKKNRAKEKKQKEIKVEGKIPLPQAEASTSKSKLSKKTGSGKPPVQNVSSETVESKNIAFNKARSEALEAIKSAAERIELNKELKKKRENTMSLTQERDINIPIKKKKTKEHFEEEKQKNVMSSAGSLKRLPDNVIEKLSDMPTRTKRRKLSQNREQVKSLSVKNSEFLESKMQGKNLIPLSSNGSTTQFTIVNLSKTRKEPSDTVSKVMSYRQQMLNRNKREPISSYLMYLQKQRSASKDGFSDKAF</sequence>
<feature type="compositionally biased region" description="Basic and acidic residues" evidence="2">
    <location>
        <begin position="1584"/>
        <end position="1609"/>
    </location>
</feature>
<feature type="compositionally biased region" description="Low complexity" evidence="2">
    <location>
        <begin position="59"/>
        <end position="73"/>
    </location>
</feature>
<evidence type="ECO:0000313" key="3">
    <source>
        <dbReference type="EMBL" id="EFN76245.1"/>
    </source>
</evidence>
<keyword evidence="4" id="KW-1185">Reference proteome</keyword>
<dbReference type="PhylomeDB" id="E2C734"/>
<feature type="compositionally biased region" description="Basic and acidic residues" evidence="2">
    <location>
        <begin position="837"/>
        <end position="846"/>
    </location>
</feature>
<gene>
    <name evidence="3" type="ORF">EAI_02797</name>
</gene>
<keyword evidence="1" id="KW-0175">Coiled coil</keyword>
<feature type="compositionally biased region" description="Acidic residues" evidence="2">
    <location>
        <begin position="1013"/>
        <end position="1022"/>
    </location>
</feature>
<feature type="coiled-coil region" evidence="1">
    <location>
        <begin position="1725"/>
        <end position="1754"/>
    </location>
</feature>
<feature type="region of interest" description="Disordered" evidence="2">
    <location>
        <begin position="818"/>
        <end position="846"/>
    </location>
</feature>
<feature type="region of interest" description="Disordered" evidence="2">
    <location>
        <begin position="930"/>
        <end position="985"/>
    </location>
</feature>
<dbReference type="Proteomes" id="UP000008237">
    <property type="component" value="Unassembled WGS sequence"/>
</dbReference>
<feature type="region of interest" description="Disordered" evidence="2">
    <location>
        <begin position="1492"/>
        <end position="1521"/>
    </location>
</feature>
<dbReference type="OMA" id="GAHEETM"/>
<dbReference type="OrthoDB" id="7701768at2759"/>
<proteinExistence type="predicted"/>
<protein>
    <submittedName>
        <fullName evidence="3">Uncharacterized protein</fullName>
    </submittedName>
</protein>
<feature type="compositionally biased region" description="Basic and acidic residues" evidence="2">
    <location>
        <begin position="191"/>
        <end position="200"/>
    </location>
</feature>
<feature type="compositionally biased region" description="Acidic residues" evidence="2">
    <location>
        <begin position="1155"/>
        <end position="1164"/>
    </location>
</feature>
<feature type="region of interest" description="Disordered" evidence="2">
    <location>
        <begin position="686"/>
        <end position="722"/>
    </location>
</feature>
<feature type="coiled-coil region" evidence="1">
    <location>
        <begin position="572"/>
        <end position="599"/>
    </location>
</feature>
<feature type="compositionally biased region" description="Basic and acidic residues" evidence="2">
    <location>
        <begin position="242"/>
        <end position="252"/>
    </location>
</feature>
<feature type="compositionally biased region" description="Basic and acidic residues" evidence="2">
    <location>
        <begin position="1124"/>
        <end position="1153"/>
    </location>
</feature>
<dbReference type="STRING" id="610380.E2C734"/>
<feature type="compositionally biased region" description="Polar residues" evidence="2">
    <location>
        <begin position="1231"/>
        <end position="1244"/>
    </location>
</feature>
<dbReference type="EMBL" id="GL453301">
    <property type="protein sequence ID" value="EFN76245.1"/>
    <property type="molecule type" value="Genomic_DNA"/>
</dbReference>
<accession>E2C734</accession>
<evidence type="ECO:0000256" key="1">
    <source>
        <dbReference type="SAM" id="Coils"/>
    </source>
</evidence>
<evidence type="ECO:0000313" key="4">
    <source>
        <dbReference type="Proteomes" id="UP000008237"/>
    </source>
</evidence>
<evidence type="ECO:0000256" key="2">
    <source>
        <dbReference type="SAM" id="MobiDB-lite"/>
    </source>
</evidence>
<feature type="region of interest" description="Disordered" evidence="2">
    <location>
        <begin position="1584"/>
        <end position="1712"/>
    </location>
</feature>
<feature type="compositionally biased region" description="Polar residues" evidence="2">
    <location>
        <begin position="114"/>
        <end position="125"/>
    </location>
</feature>
<reference evidence="3 4" key="1">
    <citation type="journal article" date="2010" name="Science">
        <title>Genomic comparison of the ants Camponotus floridanus and Harpegnathos saltator.</title>
        <authorList>
            <person name="Bonasio R."/>
            <person name="Zhang G."/>
            <person name="Ye C."/>
            <person name="Mutti N.S."/>
            <person name="Fang X."/>
            <person name="Qin N."/>
            <person name="Donahue G."/>
            <person name="Yang P."/>
            <person name="Li Q."/>
            <person name="Li C."/>
            <person name="Zhang P."/>
            <person name="Huang Z."/>
            <person name="Berger S.L."/>
            <person name="Reinberg D."/>
            <person name="Wang J."/>
            <person name="Liebig J."/>
        </authorList>
    </citation>
    <scope>NUCLEOTIDE SEQUENCE [LARGE SCALE GENOMIC DNA]</scope>
    <source>
        <strain evidence="3 4">R22 G/1</strain>
    </source>
</reference>
<feature type="region of interest" description="Disordered" evidence="2">
    <location>
        <begin position="1013"/>
        <end position="1043"/>
    </location>
</feature>
<feature type="region of interest" description="Disordered" evidence="2">
    <location>
        <begin position="1100"/>
        <end position="1251"/>
    </location>
</feature>
<feature type="compositionally biased region" description="Acidic residues" evidence="2">
    <location>
        <begin position="1106"/>
        <end position="1118"/>
    </location>
</feature>
<feature type="compositionally biased region" description="Acidic residues" evidence="2">
    <location>
        <begin position="1184"/>
        <end position="1224"/>
    </location>
</feature>
<organism evidence="4">
    <name type="scientific">Harpegnathos saltator</name>
    <name type="common">Jerdon's jumping ant</name>
    <dbReference type="NCBI Taxonomy" id="610380"/>
    <lineage>
        <taxon>Eukaryota</taxon>
        <taxon>Metazoa</taxon>
        <taxon>Ecdysozoa</taxon>
        <taxon>Arthropoda</taxon>
        <taxon>Hexapoda</taxon>
        <taxon>Insecta</taxon>
        <taxon>Pterygota</taxon>
        <taxon>Neoptera</taxon>
        <taxon>Endopterygota</taxon>
        <taxon>Hymenoptera</taxon>
        <taxon>Apocrita</taxon>
        <taxon>Aculeata</taxon>
        <taxon>Formicoidea</taxon>
        <taxon>Formicidae</taxon>
        <taxon>Ponerinae</taxon>
        <taxon>Ponerini</taxon>
        <taxon>Harpegnathos</taxon>
    </lineage>
</organism>
<feature type="compositionally biased region" description="Acidic residues" evidence="2">
    <location>
        <begin position="821"/>
        <end position="836"/>
    </location>
</feature>
<feature type="compositionally biased region" description="Polar residues" evidence="2">
    <location>
        <begin position="39"/>
        <end position="58"/>
    </location>
</feature>
<feature type="region of interest" description="Disordered" evidence="2">
    <location>
        <begin position="1449"/>
        <end position="1476"/>
    </location>
</feature>